<dbReference type="AlphaFoldDB" id="A0A7M5XAC2"/>
<protein>
    <submittedName>
        <fullName evidence="2">Uncharacterized protein</fullName>
    </submittedName>
</protein>
<accession>A0A7M5XAC2</accession>
<feature type="region of interest" description="Disordered" evidence="1">
    <location>
        <begin position="143"/>
        <end position="168"/>
    </location>
</feature>
<feature type="compositionally biased region" description="Basic residues" evidence="1">
    <location>
        <begin position="43"/>
        <end position="56"/>
    </location>
</feature>
<organism evidence="2 3">
    <name type="scientific">Clytia hemisphaerica</name>
    <dbReference type="NCBI Taxonomy" id="252671"/>
    <lineage>
        <taxon>Eukaryota</taxon>
        <taxon>Metazoa</taxon>
        <taxon>Cnidaria</taxon>
        <taxon>Hydrozoa</taxon>
        <taxon>Hydroidolina</taxon>
        <taxon>Leptothecata</taxon>
        <taxon>Obeliida</taxon>
        <taxon>Clytiidae</taxon>
        <taxon>Clytia</taxon>
    </lineage>
</organism>
<keyword evidence="3" id="KW-1185">Reference proteome</keyword>
<dbReference type="OrthoDB" id="6022582at2759"/>
<evidence type="ECO:0000313" key="2">
    <source>
        <dbReference type="EnsemblMetazoa" id="CLYHEMP020349.1"/>
    </source>
</evidence>
<proteinExistence type="predicted"/>
<feature type="compositionally biased region" description="Polar residues" evidence="1">
    <location>
        <begin position="1"/>
        <end position="10"/>
    </location>
</feature>
<dbReference type="EnsemblMetazoa" id="CLYHEMT020349.1">
    <property type="protein sequence ID" value="CLYHEMP020349.1"/>
    <property type="gene ID" value="CLYHEMG020349"/>
</dbReference>
<sequence>MGNSVRSTLGNLCGAEASKELPDEDQKPVAKPKEKSPKAEKKKEKKQKKKKKKKKGKGGELGKIDEDVGESDVITDPPSSSFVDESSESKIESSTKEEYGADQVDEENNVTLEKLSTLVGNGDVIASGGEEDAQEIHVEFTDDELADSEGSQSEDEKQPSDRLNTQLEKSRESVLDSLDGFTRNDSTGSQLSGFSVMQTGPVYENVTQVVPEELNIQYADDIFRNCAARYQIFVVKTHDFKSTVDAFTNMVPLLKENAELKDYFEAYGKLLEQESEKDNQVEMSDVNVSLQTLRANGNQLLDIIDNVRPHVDRLIDDASNVDVIEYVKGKMVEGVQLGITSKFSAPGKYRRNMKHLRKALSNIDAVQEEVKAILEDDVFLDRNECSDSDEENGPTTPPQPPSDNESDIVPMVQQEDVPTNDIFHKLDNMSVEESLELSGETKPVDGSQSPSYERKLMTSDNKKANMTLLEQSIEAERQTSPEPQTMTFVIENIPENGKSPVNTSTPTDKNAIQQIIVEEEEHNTLDFGKYILVDPNTGDIAVMRNRSRSLDSLVSIQSNRSSISKFGSFEFVTDYELTIAEKNQQLKS</sequence>
<feature type="region of interest" description="Disordered" evidence="1">
    <location>
        <begin position="384"/>
        <end position="407"/>
    </location>
</feature>
<reference evidence="2" key="1">
    <citation type="submission" date="2021-01" db="UniProtKB">
        <authorList>
            <consortium name="EnsemblMetazoa"/>
        </authorList>
    </citation>
    <scope>IDENTIFICATION</scope>
</reference>
<feature type="compositionally biased region" description="Basic and acidic residues" evidence="1">
    <location>
        <begin position="57"/>
        <end position="66"/>
    </location>
</feature>
<dbReference type="RefSeq" id="XP_066926600.1">
    <property type="nucleotide sequence ID" value="XM_067070499.1"/>
</dbReference>
<feature type="compositionally biased region" description="Basic and acidic residues" evidence="1">
    <location>
        <begin position="17"/>
        <end position="42"/>
    </location>
</feature>
<evidence type="ECO:0000256" key="1">
    <source>
        <dbReference type="SAM" id="MobiDB-lite"/>
    </source>
</evidence>
<dbReference type="Proteomes" id="UP000594262">
    <property type="component" value="Unplaced"/>
</dbReference>
<name>A0A7M5XAC2_9CNID</name>
<feature type="compositionally biased region" description="Basic and acidic residues" evidence="1">
    <location>
        <begin position="87"/>
        <end position="99"/>
    </location>
</feature>
<feature type="region of interest" description="Disordered" evidence="1">
    <location>
        <begin position="433"/>
        <end position="460"/>
    </location>
</feature>
<evidence type="ECO:0000313" key="3">
    <source>
        <dbReference type="Proteomes" id="UP000594262"/>
    </source>
</evidence>
<feature type="region of interest" description="Disordered" evidence="1">
    <location>
        <begin position="1"/>
        <end position="108"/>
    </location>
</feature>
<dbReference type="GeneID" id="136813982"/>